<reference evidence="1" key="2">
    <citation type="journal article" date="2021" name="Genome Biol. Evol.">
        <title>Developing a high-quality reference genome for a parasitic bivalve with doubly uniparental inheritance (Bivalvia: Unionida).</title>
        <authorList>
            <person name="Smith C.H."/>
        </authorList>
    </citation>
    <scope>NUCLEOTIDE SEQUENCE</scope>
    <source>
        <strain evidence="1">CHS0354</strain>
        <tissue evidence="1">Mantle</tissue>
    </source>
</reference>
<reference evidence="1" key="3">
    <citation type="submission" date="2023-05" db="EMBL/GenBank/DDBJ databases">
        <authorList>
            <person name="Smith C.H."/>
        </authorList>
    </citation>
    <scope>NUCLEOTIDE SEQUENCE</scope>
    <source>
        <strain evidence="1">CHS0354</strain>
        <tissue evidence="1">Mantle</tissue>
    </source>
</reference>
<evidence type="ECO:0000313" key="1">
    <source>
        <dbReference type="EMBL" id="KAK3586488.1"/>
    </source>
</evidence>
<accession>A0AAE0S733</accession>
<dbReference type="AlphaFoldDB" id="A0AAE0S733"/>
<dbReference type="Proteomes" id="UP001195483">
    <property type="component" value="Unassembled WGS sequence"/>
</dbReference>
<keyword evidence="2" id="KW-1185">Reference proteome</keyword>
<organism evidence="1 2">
    <name type="scientific">Potamilus streckersoni</name>
    <dbReference type="NCBI Taxonomy" id="2493646"/>
    <lineage>
        <taxon>Eukaryota</taxon>
        <taxon>Metazoa</taxon>
        <taxon>Spiralia</taxon>
        <taxon>Lophotrochozoa</taxon>
        <taxon>Mollusca</taxon>
        <taxon>Bivalvia</taxon>
        <taxon>Autobranchia</taxon>
        <taxon>Heteroconchia</taxon>
        <taxon>Palaeoheterodonta</taxon>
        <taxon>Unionida</taxon>
        <taxon>Unionoidea</taxon>
        <taxon>Unionidae</taxon>
        <taxon>Ambleminae</taxon>
        <taxon>Lampsilini</taxon>
        <taxon>Potamilus</taxon>
    </lineage>
</organism>
<proteinExistence type="predicted"/>
<gene>
    <name evidence="1" type="ORF">CHS0354_016913</name>
</gene>
<sequence length="315" mass="35360">MRARERRHVVVELYYLSVIYDEGVIGSMGADVEIDVGGYRGDIEPCVVYSTWVGERKRSLWLKLGKIILEALVGGALDTHGSVDQGYGEDSWYQYLDDTGQERCCNTESNTVVVECADNEYFVWMIDSTHVHTAESVYVEWSDTTHGHMSNVKIECSKSSVSNDRVVGRTRERIVVDTIRRRRYICERVSLQLSTSTVAYDTCGDTHIGTKKGRVSRGEHKVSDRRVSERELGIIEVDIAVQTYGLQREMGTTVVRGGTQKDLVQSGGQGTSVQSWDGGEKFTCCVLRVDRRDQDRVGVDIGEVKSFNGVYILCK</sequence>
<evidence type="ECO:0000313" key="2">
    <source>
        <dbReference type="Proteomes" id="UP001195483"/>
    </source>
</evidence>
<protein>
    <submittedName>
        <fullName evidence="1">Uncharacterized protein</fullName>
    </submittedName>
</protein>
<reference evidence="1" key="1">
    <citation type="journal article" date="2021" name="Genome Biol. Evol.">
        <title>A High-Quality Reference Genome for a Parasitic Bivalve with Doubly Uniparental Inheritance (Bivalvia: Unionida).</title>
        <authorList>
            <person name="Smith C.H."/>
        </authorList>
    </citation>
    <scope>NUCLEOTIDE SEQUENCE</scope>
    <source>
        <strain evidence="1">CHS0354</strain>
    </source>
</reference>
<comment type="caution">
    <text evidence="1">The sequence shown here is derived from an EMBL/GenBank/DDBJ whole genome shotgun (WGS) entry which is preliminary data.</text>
</comment>
<name>A0AAE0S733_9BIVA</name>
<dbReference type="EMBL" id="JAEAOA010001038">
    <property type="protein sequence ID" value="KAK3586488.1"/>
    <property type="molecule type" value="Genomic_DNA"/>
</dbReference>